<protein>
    <submittedName>
        <fullName evidence="2">Uncharacterized protein</fullName>
    </submittedName>
</protein>
<dbReference type="EMBL" id="SRLO01000445">
    <property type="protein sequence ID" value="TNN55830.1"/>
    <property type="molecule type" value="Genomic_DNA"/>
</dbReference>
<reference evidence="2 3" key="1">
    <citation type="submission" date="2019-03" db="EMBL/GenBank/DDBJ databases">
        <title>First draft genome of Liparis tanakae, snailfish: a comprehensive survey of snailfish specific genes.</title>
        <authorList>
            <person name="Kim W."/>
            <person name="Song I."/>
            <person name="Jeong J.-H."/>
            <person name="Kim D."/>
            <person name="Kim S."/>
            <person name="Ryu S."/>
            <person name="Song J.Y."/>
            <person name="Lee S.K."/>
        </authorList>
    </citation>
    <scope>NUCLEOTIDE SEQUENCE [LARGE SCALE GENOMIC DNA]</scope>
    <source>
        <tissue evidence="2">Muscle</tissue>
    </source>
</reference>
<evidence type="ECO:0000313" key="2">
    <source>
        <dbReference type="EMBL" id="TNN55830.1"/>
    </source>
</evidence>
<comment type="caution">
    <text evidence="2">The sequence shown here is derived from an EMBL/GenBank/DDBJ whole genome shotgun (WGS) entry which is preliminary data.</text>
</comment>
<gene>
    <name evidence="2" type="ORF">EYF80_034002</name>
</gene>
<sequence length="73" mass="8112">MSLWGFCSNSSTRHRDARLIWGQHKSWTGSDGDTPGHAQLSSIQTLQRQQSVKLEQPPSQQLSQLGVIGQKLP</sequence>
<evidence type="ECO:0000313" key="3">
    <source>
        <dbReference type="Proteomes" id="UP000314294"/>
    </source>
</evidence>
<name>A0A4Z2GRF5_9TELE</name>
<dbReference type="Proteomes" id="UP000314294">
    <property type="component" value="Unassembled WGS sequence"/>
</dbReference>
<proteinExistence type="predicted"/>
<organism evidence="2 3">
    <name type="scientific">Liparis tanakae</name>
    <name type="common">Tanaka's snailfish</name>
    <dbReference type="NCBI Taxonomy" id="230148"/>
    <lineage>
        <taxon>Eukaryota</taxon>
        <taxon>Metazoa</taxon>
        <taxon>Chordata</taxon>
        <taxon>Craniata</taxon>
        <taxon>Vertebrata</taxon>
        <taxon>Euteleostomi</taxon>
        <taxon>Actinopterygii</taxon>
        <taxon>Neopterygii</taxon>
        <taxon>Teleostei</taxon>
        <taxon>Neoteleostei</taxon>
        <taxon>Acanthomorphata</taxon>
        <taxon>Eupercaria</taxon>
        <taxon>Perciformes</taxon>
        <taxon>Cottioidei</taxon>
        <taxon>Cottales</taxon>
        <taxon>Liparidae</taxon>
        <taxon>Liparis</taxon>
    </lineage>
</organism>
<feature type="region of interest" description="Disordered" evidence="1">
    <location>
        <begin position="25"/>
        <end position="73"/>
    </location>
</feature>
<dbReference type="AlphaFoldDB" id="A0A4Z2GRF5"/>
<feature type="compositionally biased region" description="Low complexity" evidence="1">
    <location>
        <begin position="56"/>
        <end position="65"/>
    </location>
</feature>
<keyword evidence="3" id="KW-1185">Reference proteome</keyword>
<accession>A0A4Z2GRF5</accession>
<evidence type="ECO:0000256" key="1">
    <source>
        <dbReference type="SAM" id="MobiDB-lite"/>
    </source>
</evidence>
<feature type="compositionally biased region" description="Polar residues" evidence="1">
    <location>
        <begin position="39"/>
        <end position="53"/>
    </location>
</feature>